<evidence type="ECO:0000313" key="3">
    <source>
        <dbReference type="Proteomes" id="UP000663866"/>
    </source>
</evidence>
<feature type="non-terminal residue" evidence="2">
    <location>
        <position position="114"/>
    </location>
</feature>
<dbReference type="SUPFAM" id="SSF90257">
    <property type="entry name" value="Myosin rod fragments"/>
    <property type="match status" value="1"/>
</dbReference>
<dbReference type="EMBL" id="CAJOBG010073343">
    <property type="protein sequence ID" value="CAF4603243.1"/>
    <property type="molecule type" value="Genomic_DNA"/>
</dbReference>
<protein>
    <recommendedName>
        <fullName evidence="4">Myosin heavy chain</fullName>
    </recommendedName>
</protein>
<evidence type="ECO:0008006" key="4">
    <source>
        <dbReference type="Google" id="ProtNLM"/>
    </source>
</evidence>
<dbReference type="InterPro" id="IPR027417">
    <property type="entry name" value="P-loop_NTPase"/>
</dbReference>
<dbReference type="PROSITE" id="PS50096">
    <property type="entry name" value="IQ"/>
    <property type="match status" value="1"/>
</dbReference>
<keyword evidence="3" id="KW-1185">Reference proteome</keyword>
<sequence>LGLLEDLRDQALSKIIAALQGQVRGFIMKKQFKHMLEQRLALSVVQRNLRKYLSLRNWPWWKLYTKVKPLLSVARQEEDMKKLEEESKALKDALEKEEKLRKEMEDNINKLNRG</sequence>
<gene>
    <name evidence="2" type="ORF">OVN521_LOCUS45248</name>
</gene>
<evidence type="ECO:0000313" key="2">
    <source>
        <dbReference type="EMBL" id="CAF4603243.1"/>
    </source>
</evidence>
<evidence type="ECO:0000256" key="1">
    <source>
        <dbReference type="SAM" id="Coils"/>
    </source>
</evidence>
<organism evidence="2 3">
    <name type="scientific">Rotaria magnacalcarata</name>
    <dbReference type="NCBI Taxonomy" id="392030"/>
    <lineage>
        <taxon>Eukaryota</taxon>
        <taxon>Metazoa</taxon>
        <taxon>Spiralia</taxon>
        <taxon>Gnathifera</taxon>
        <taxon>Rotifera</taxon>
        <taxon>Eurotatoria</taxon>
        <taxon>Bdelloidea</taxon>
        <taxon>Philodinida</taxon>
        <taxon>Philodinidae</taxon>
        <taxon>Rotaria</taxon>
    </lineage>
</organism>
<comment type="caution">
    <text evidence="2">The sequence shown here is derived from an EMBL/GenBank/DDBJ whole genome shotgun (WGS) entry which is preliminary data.</text>
</comment>
<dbReference type="Gene3D" id="1.20.5.340">
    <property type="match status" value="1"/>
</dbReference>
<keyword evidence="1" id="KW-0175">Coiled coil</keyword>
<dbReference type="AlphaFoldDB" id="A0A821C8D0"/>
<name>A0A821C8D0_9BILA</name>
<reference evidence="2" key="1">
    <citation type="submission" date="2021-02" db="EMBL/GenBank/DDBJ databases">
        <authorList>
            <person name="Nowell W R."/>
        </authorList>
    </citation>
    <scope>NUCLEOTIDE SEQUENCE</scope>
</reference>
<dbReference type="Gene3D" id="4.10.270.10">
    <property type="entry name" value="Myosin, subunit A"/>
    <property type="match status" value="1"/>
</dbReference>
<proteinExistence type="predicted"/>
<dbReference type="Proteomes" id="UP000663866">
    <property type="component" value="Unassembled WGS sequence"/>
</dbReference>
<feature type="coiled-coil region" evidence="1">
    <location>
        <begin position="73"/>
        <end position="114"/>
    </location>
</feature>
<accession>A0A821C8D0</accession>
<feature type="non-terminal residue" evidence="2">
    <location>
        <position position="1"/>
    </location>
</feature>
<dbReference type="SUPFAM" id="SSF52540">
    <property type="entry name" value="P-loop containing nucleoside triphosphate hydrolases"/>
    <property type="match status" value="1"/>
</dbReference>